<accession>A0A4C1Z958</accession>
<proteinExistence type="predicted"/>
<feature type="region of interest" description="Disordered" evidence="1">
    <location>
        <begin position="34"/>
        <end position="80"/>
    </location>
</feature>
<dbReference type="EMBL" id="BGZK01001608">
    <property type="protein sequence ID" value="GBP83187.1"/>
    <property type="molecule type" value="Genomic_DNA"/>
</dbReference>
<evidence type="ECO:0000256" key="1">
    <source>
        <dbReference type="SAM" id="MobiDB-lite"/>
    </source>
</evidence>
<protein>
    <submittedName>
        <fullName evidence="2">Uncharacterized protein</fullName>
    </submittedName>
</protein>
<dbReference type="Proteomes" id="UP000299102">
    <property type="component" value="Unassembled WGS sequence"/>
</dbReference>
<comment type="caution">
    <text evidence="2">The sequence shown here is derived from an EMBL/GenBank/DDBJ whole genome shotgun (WGS) entry which is preliminary data.</text>
</comment>
<name>A0A4C1Z958_EUMVA</name>
<dbReference type="AlphaFoldDB" id="A0A4C1Z958"/>
<evidence type="ECO:0000313" key="2">
    <source>
        <dbReference type="EMBL" id="GBP83187.1"/>
    </source>
</evidence>
<gene>
    <name evidence="2" type="ORF">EVAR_59600_1</name>
</gene>
<organism evidence="2 3">
    <name type="scientific">Eumeta variegata</name>
    <name type="common">Bagworm moth</name>
    <name type="synonym">Eumeta japonica</name>
    <dbReference type="NCBI Taxonomy" id="151549"/>
    <lineage>
        <taxon>Eukaryota</taxon>
        <taxon>Metazoa</taxon>
        <taxon>Ecdysozoa</taxon>
        <taxon>Arthropoda</taxon>
        <taxon>Hexapoda</taxon>
        <taxon>Insecta</taxon>
        <taxon>Pterygota</taxon>
        <taxon>Neoptera</taxon>
        <taxon>Endopterygota</taxon>
        <taxon>Lepidoptera</taxon>
        <taxon>Glossata</taxon>
        <taxon>Ditrysia</taxon>
        <taxon>Tineoidea</taxon>
        <taxon>Psychidae</taxon>
        <taxon>Oiketicinae</taxon>
        <taxon>Eumeta</taxon>
    </lineage>
</organism>
<keyword evidence="3" id="KW-1185">Reference proteome</keyword>
<reference evidence="2 3" key="1">
    <citation type="journal article" date="2019" name="Commun. Biol.">
        <title>The bagworm genome reveals a unique fibroin gene that provides high tensile strength.</title>
        <authorList>
            <person name="Kono N."/>
            <person name="Nakamura H."/>
            <person name="Ohtoshi R."/>
            <person name="Tomita M."/>
            <person name="Numata K."/>
            <person name="Arakawa K."/>
        </authorList>
    </citation>
    <scope>NUCLEOTIDE SEQUENCE [LARGE SCALE GENOMIC DNA]</scope>
</reference>
<evidence type="ECO:0000313" key="3">
    <source>
        <dbReference type="Proteomes" id="UP000299102"/>
    </source>
</evidence>
<sequence length="110" mass="11971">MRSLHTSTLKPAPAHVVDDRCEEYESVGHGRDAVRVTPADARPLRRQYSLEQPDDAPVPSCSAPARPPVRKQHSAGAAHDAPVLPALAAAPAVSAARYRMRRVRADTDFR</sequence>